<keyword evidence="1" id="KW-0805">Transcription regulation</keyword>
<dbReference type="PANTHER" id="PTHR30136">
    <property type="entry name" value="HELIX-TURN-HELIX TRANSCRIPTIONAL REGULATOR, ICLR FAMILY"/>
    <property type="match status" value="1"/>
</dbReference>
<name>A0A3G2R3L8_9FIRM</name>
<dbReference type="Pfam" id="PF09339">
    <property type="entry name" value="HTH_IclR"/>
    <property type="match status" value="1"/>
</dbReference>
<evidence type="ECO:0000256" key="2">
    <source>
        <dbReference type="ARBA" id="ARBA00023125"/>
    </source>
</evidence>
<evidence type="ECO:0000313" key="7">
    <source>
        <dbReference type="Proteomes" id="UP000280960"/>
    </source>
</evidence>
<organism evidence="6 7">
    <name type="scientific">Biomaibacter acetigenes</name>
    <dbReference type="NCBI Taxonomy" id="2316383"/>
    <lineage>
        <taxon>Bacteria</taxon>
        <taxon>Bacillati</taxon>
        <taxon>Bacillota</taxon>
        <taxon>Clostridia</taxon>
        <taxon>Thermosediminibacterales</taxon>
        <taxon>Tepidanaerobacteraceae</taxon>
        <taxon>Biomaibacter</taxon>
    </lineage>
</organism>
<dbReference type="InterPro" id="IPR014757">
    <property type="entry name" value="Tscrpt_reg_IclR_C"/>
</dbReference>
<dbReference type="Gene3D" id="1.10.10.10">
    <property type="entry name" value="Winged helix-like DNA-binding domain superfamily/Winged helix DNA-binding domain"/>
    <property type="match status" value="1"/>
</dbReference>
<feature type="domain" description="IclR-ED" evidence="5">
    <location>
        <begin position="70"/>
        <end position="252"/>
    </location>
</feature>
<dbReference type="SMART" id="SM00346">
    <property type="entry name" value="HTH_ICLR"/>
    <property type="match status" value="1"/>
</dbReference>
<dbReference type="EMBL" id="CP033169">
    <property type="protein sequence ID" value="AYO29537.1"/>
    <property type="molecule type" value="Genomic_DNA"/>
</dbReference>
<gene>
    <name evidence="6" type="ORF">D2962_01975</name>
</gene>
<dbReference type="PROSITE" id="PS51078">
    <property type="entry name" value="ICLR_ED"/>
    <property type="match status" value="1"/>
</dbReference>
<keyword evidence="3" id="KW-0804">Transcription</keyword>
<dbReference type="SUPFAM" id="SSF46785">
    <property type="entry name" value="Winged helix' DNA-binding domain"/>
    <property type="match status" value="1"/>
</dbReference>
<dbReference type="Gene3D" id="3.30.450.40">
    <property type="match status" value="1"/>
</dbReference>
<dbReference type="InterPro" id="IPR036390">
    <property type="entry name" value="WH_DNA-bd_sf"/>
</dbReference>
<evidence type="ECO:0000256" key="3">
    <source>
        <dbReference type="ARBA" id="ARBA00023163"/>
    </source>
</evidence>
<dbReference type="PROSITE" id="PS51077">
    <property type="entry name" value="HTH_ICLR"/>
    <property type="match status" value="1"/>
</dbReference>
<evidence type="ECO:0000313" key="6">
    <source>
        <dbReference type="EMBL" id="AYO29537.1"/>
    </source>
</evidence>
<dbReference type="Pfam" id="PF01614">
    <property type="entry name" value="IclR_C"/>
    <property type="match status" value="1"/>
</dbReference>
<accession>A0A3G2R3L8</accession>
<evidence type="ECO:0000256" key="1">
    <source>
        <dbReference type="ARBA" id="ARBA00023015"/>
    </source>
</evidence>
<evidence type="ECO:0000259" key="4">
    <source>
        <dbReference type="PROSITE" id="PS51077"/>
    </source>
</evidence>
<keyword evidence="2" id="KW-0238">DNA-binding</keyword>
<dbReference type="InterPro" id="IPR036388">
    <property type="entry name" value="WH-like_DNA-bd_sf"/>
</dbReference>
<dbReference type="InterPro" id="IPR050707">
    <property type="entry name" value="HTH_MetabolicPath_Reg"/>
</dbReference>
<dbReference type="GO" id="GO:0003700">
    <property type="term" value="F:DNA-binding transcription factor activity"/>
    <property type="evidence" value="ECO:0007669"/>
    <property type="project" value="TreeGrafter"/>
</dbReference>
<dbReference type="KEGG" id="bacg:D2962_01975"/>
<dbReference type="SUPFAM" id="SSF55781">
    <property type="entry name" value="GAF domain-like"/>
    <property type="match status" value="1"/>
</dbReference>
<dbReference type="GO" id="GO:0045892">
    <property type="term" value="P:negative regulation of DNA-templated transcription"/>
    <property type="evidence" value="ECO:0007669"/>
    <property type="project" value="TreeGrafter"/>
</dbReference>
<proteinExistence type="predicted"/>
<reference evidence="6 7" key="1">
    <citation type="submission" date="2018-10" db="EMBL/GenBank/DDBJ databases">
        <authorList>
            <person name="Zhang X."/>
        </authorList>
    </citation>
    <scope>NUCLEOTIDE SEQUENCE [LARGE SCALE GENOMIC DNA]</scope>
    <source>
        <strain evidence="6 7">SK-G1</strain>
    </source>
</reference>
<dbReference type="InterPro" id="IPR005471">
    <property type="entry name" value="Tscrpt_reg_IclR_N"/>
</dbReference>
<dbReference type="InterPro" id="IPR029016">
    <property type="entry name" value="GAF-like_dom_sf"/>
</dbReference>
<dbReference type="Proteomes" id="UP000280960">
    <property type="component" value="Chromosome"/>
</dbReference>
<dbReference type="AlphaFoldDB" id="A0A3G2R3L8"/>
<evidence type="ECO:0000259" key="5">
    <source>
        <dbReference type="PROSITE" id="PS51078"/>
    </source>
</evidence>
<dbReference type="PANTHER" id="PTHR30136:SF24">
    <property type="entry name" value="HTH-TYPE TRANSCRIPTIONAL REPRESSOR ALLR"/>
    <property type="match status" value="1"/>
</dbReference>
<sequence length="257" mass="29460">MSGDNTVIKALKLLNYFTTDRPIIGLNELSRLSGYPKASVYRLLCALEKCGFVTRSKEYESDRRYQLGIKLFELGMQVYENIELNKVALPFMKELKDQINEAIQLVVRDGDEALYIEKIDPDQVFRLYTAKGRRAPLYAGASGRVLLAGLADEKINSLLDKPLKKFTDKTPVSKEEIWEKILFIRRNKFSISKEELWPTSMEIAVPIYDQTCSIIASLSAAGPIFRMTEDKINFFVEKLQQYASLISHQLGFIEKKR</sequence>
<keyword evidence="7" id="KW-1185">Reference proteome</keyword>
<feature type="domain" description="HTH iclR-type" evidence="4">
    <location>
        <begin position="4"/>
        <end position="69"/>
    </location>
</feature>
<dbReference type="GO" id="GO:0003677">
    <property type="term" value="F:DNA binding"/>
    <property type="evidence" value="ECO:0007669"/>
    <property type="project" value="UniProtKB-KW"/>
</dbReference>
<dbReference type="RefSeq" id="WP_122013944.1">
    <property type="nucleotide sequence ID" value="NZ_CP033169.1"/>
</dbReference>
<protein>
    <submittedName>
        <fullName evidence="6">IclR family transcriptional regulator</fullName>
    </submittedName>
</protein>